<sequence>MDKVIAESIKDNQDFKILSQIYDDIETGKVPIRIEKYQLTQNIYKWKDQECSIKEIIDILYLKSWMKKGKGKYILENVKIGENLYSICGDKYFIEDDIVPIFEDVLNDKIQLNEEENIEYRFHLFLVSMPASIVRALTLTMTNKENIRQQKIQRSFHYATDEEQKKIASSFWILWNKNISIPELLSCCFPSLFSPEEIQIIQNKYMEFEKKEDFTIWFDQNYDAILQDYINKEFQGSSLRFNEYIRNELERSGICPLDRKPTEEYEWKVAANVVKKFHNEYQKWEQQIMGDGYMDIHPIFEYEYRKPIFFLQYYCFHKRNWEIFFDMMNGDKLSMDEYNHILSRMKEEGLNKYVQKKYNEYKRITSAVKDIVFVKELNINEVSQSLSRYYRRKKDGKIDYKFDRQYLLDIIEDIISELHSGLDVAGFIYILWRTHFFDHAYFDDKFTSFRDKMTEIFQLSDIPSIKEYTEKKPKTKDKAYKLWDQWDVFQRMIDKTALD</sequence>
<reference evidence="1" key="1">
    <citation type="journal article" date="2022" name="Arch. Microbiol.">
        <title>Bacteroides muris sp. nov. isolated from the cecum of wild-derived house mice.</title>
        <authorList>
            <person name="Fokt H."/>
            <person name="Unni R."/>
            <person name="Repnik U."/>
            <person name="Schmitz R.A."/>
            <person name="Bramkamp M."/>
            <person name="Baines J.F."/>
            <person name="Unterweger D."/>
        </authorList>
    </citation>
    <scope>NUCLEOTIDE SEQUENCE</scope>
    <source>
        <strain evidence="1">KH569_7</strain>
    </source>
</reference>
<gene>
    <name evidence="1" type="ORF">M1B78_12975</name>
</gene>
<name>A0A9X2NZL9_9BACE</name>
<evidence type="ECO:0000313" key="1">
    <source>
        <dbReference type="EMBL" id="MCR6509045.1"/>
    </source>
</evidence>
<proteinExistence type="predicted"/>
<dbReference type="AlphaFoldDB" id="A0A9X2NZL9"/>
<dbReference type="Proteomes" id="UP001143810">
    <property type="component" value="Unassembled WGS sequence"/>
</dbReference>
<evidence type="ECO:0000313" key="2">
    <source>
        <dbReference type="Proteomes" id="UP001143810"/>
    </source>
</evidence>
<dbReference type="EMBL" id="JAMZEE010000033">
    <property type="protein sequence ID" value="MCR6509045.1"/>
    <property type="molecule type" value="Genomic_DNA"/>
</dbReference>
<organism evidence="1 2">
    <name type="scientific">Bacteroides muris</name>
    <name type="common">ex Fokt et al. 2023</name>
    <dbReference type="NCBI Taxonomy" id="2937417"/>
    <lineage>
        <taxon>Bacteria</taxon>
        <taxon>Pseudomonadati</taxon>
        <taxon>Bacteroidota</taxon>
        <taxon>Bacteroidia</taxon>
        <taxon>Bacteroidales</taxon>
        <taxon>Bacteroidaceae</taxon>
        <taxon>Bacteroides</taxon>
    </lineage>
</organism>
<reference evidence="1" key="2">
    <citation type="submission" date="2022-04" db="EMBL/GenBank/DDBJ databases">
        <authorList>
            <person name="Fokt H."/>
            <person name="Baines J."/>
        </authorList>
    </citation>
    <scope>NUCLEOTIDE SEQUENCE</scope>
    <source>
        <strain evidence="1">KH569_7</strain>
    </source>
</reference>
<accession>A0A9X2NZL9</accession>
<dbReference type="RefSeq" id="WP_257940899.1">
    <property type="nucleotide sequence ID" value="NZ_JAMZEE010000033.1"/>
</dbReference>
<comment type="caution">
    <text evidence="1">The sequence shown here is derived from an EMBL/GenBank/DDBJ whole genome shotgun (WGS) entry which is preliminary data.</text>
</comment>
<protein>
    <submittedName>
        <fullName evidence="1">Uncharacterized protein</fullName>
    </submittedName>
</protein>